<name>A0ABR6WU45_9FIRM</name>
<evidence type="ECO:0000259" key="3">
    <source>
        <dbReference type="Pfam" id="PF25990"/>
    </source>
</evidence>
<dbReference type="InterPro" id="IPR050465">
    <property type="entry name" value="UPF0194_transport"/>
</dbReference>
<keyword evidence="5" id="KW-1185">Reference proteome</keyword>
<evidence type="ECO:0000313" key="5">
    <source>
        <dbReference type="Proteomes" id="UP000603234"/>
    </source>
</evidence>
<reference evidence="4 5" key="1">
    <citation type="journal article" date="2020" name="mSystems">
        <title>Defining Genomic and Predicted Metabolic Features of the Acetobacterium Genus.</title>
        <authorList>
            <person name="Ross D.E."/>
            <person name="Marshall C.W."/>
            <person name="Gulliver D."/>
            <person name="May H.D."/>
            <person name="Norman R.S."/>
        </authorList>
    </citation>
    <scope>NUCLEOTIDE SEQUENCE [LARGE SCALE GENOMIC DNA]</scope>
    <source>
        <strain evidence="4 5">DSM 8238</strain>
    </source>
</reference>
<organism evidence="4 5">
    <name type="scientific">Acetobacterium fimetarium</name>
    <dbReference type="NCBI Taxonomy" id="52691"/>
    <lineage>
        <taxon>Bacteria</taxon>
        <taxon>Bacillati</taxon>
        <taxon>Bacillota</taxon>
        <taxon>Clostridia</taxon>
        <taxon>Eubacteriales</taxon>
        <taxon>Eubacteriaceae</taxon>
        <taxon>Acetobacterium</taxon>
    </lineage>
</organism>
<dbReference type="PANTHER" id="PTHR32347">
    <property type="entry name" value="EFFLUX SYSTEM COMPONENT YKNX-RELATED"/>
    <property type="match status" value="1"/>
</dbReference>
<evidence type="ECO:0000313" key="4">
    <source>
        <dbReference type="EMBL" id="MBC3804075.1"/>
    </source>
</evidence>
<dbReference type="Gene3D" id="2.40.30.170">
    <property type="match status" value="1"/>
</dbReference>
<evidence type="ECO:0000256" key="2">
    <source>
        <dbReference type="ARBA" id="ARBA00023054"/>
    </source>
</evidence>
<sequence length="307" mass="31769">MKKKGIILCIVLGLAIVIGGGAYVYAGTKTPAAATVKTSALAKGNLQNSISATGIVESNTKVKVSDSSGDTIEKIYVAVGDAVSNGDWLCQLYNKQTDTYTNVKAGNSGTITAVSAVKGAMASGELFTIEDTSDLKVRGKVKEANLNLIHVDMPVTIKSDATGAATFQGNLSKIAPTAMETKLSADSTTKNAEFEIEVDLPADVSGLKIGMTTRLSIVSEEKNDVFSVPFEALVTDDSGKTCIYIAQENPDKAGTQMVAAIPVSLGMETDSLVEIAGDQLTAGMAVISQPQAVHPGDSVSLEEGATV</sequence>
<comment type="caution">
    <text evidence="4">The sequence shown here is derived from an EMBL/GenBank/DDBJ whole genome shotgun (WGS) entry which is preliminary data.</text>
</comment>
<dbReference type="PANTHER" id="PTHR32347:SF14">
    <property type="entry name" value="EFFLUX SYSTEM COMPONENT YKNX-RELATED"/>
    <property type="match status" value="1"/>
</dbReference>
<dbReference type="Pfam" id="PF25990">
    <property type="entry name" value="Beta-barrel_YknX"/>
    <property type="match status" value="1"/>
</dbReference>
<evidence type="ECO:0000256" key="1">
    <source>
        <dbReference type="ARBA" id="ARBA00004196"/>
    </source>
</evidence>
<keyword evidence="2" id="KW-0175">Coiled coil</keyword>
<dbReference type="Gene3D" id="2.40.50.100">
    <property type="match status" value="1"/>
</dbReference>
<proteinExistence type="predicted"/>
<dbReference type="Proteomes" id="UP000603234">
    <property type="component" value="Unassembled WGS sequence"/>
</dbReference>
<comment type="subcellular location">
    <subcellularLocation>
        <location evidence="1">Cell envelope</location>
    </subcellularLocation>
</comment>
<accession>A0ABR6WU45</accession>
<protein>
    <submittedName>
        <fullName evidence="4">HlyD family efflux transporter periplasmic adaptor subunit</fullName>
    </submittedName>
</protein>
<dbReference type="RefSeq" id="WP_186841962.1">
    <property type="nucleotide sequence ID" value="NZ_WJBC01000007.1"/>
</dbReference>
<gene>
    <name evidence="4" type="ORF">GH808_06445</name>
</gene>
<dbReference type="EMBL" id="WJBC01000007">
    <property type="protein sequence ID" value="MBC3804075.1"/>
    <property type="molecule type" value="Genomic_DNA"/>
</dbReference>
<feature type="domain" description="YknX-like beta-barrel" evidence="3">
    <location>
        <begin position="135"/>
        <end position="217"/>
    </location>
</feature>
<dbReference type="InterPro" id="IPR058636">
    <property type="entry name" value="Beta-barrel_YknX"/>
</dbReference>